<dbReference type="EMBL" id="CP000431">
    <property type="protein sequence ID" value="ABG98772.1"/>
    <property type="molecule type" value="Genomic_DNA"/>
</dbReference>
<protein>
    <submittedName>
        <fullName evidence="2">Uncharacterized protein</fullName>
    </submittedName>
</protein>
<proteinExistence type="predicted"/>
<evidence type="ECO:0000256" key="1">
    <source>
        <dbReference type="SAM" id="MobiDB-lite"/>
    </source>
</evidence>
<feature type="compositionally biased region" description="Basic and acidic residues" evidence="1">
    <location>
        <begin position="57"/>
        <end position="70"/>
    </location>
</feature>
<organism evidence="2 3">
    <name type="scientific">Rhodococcus jostii (strain RHA1)</name>
    <dbReference type="NCBI Taxonomy" id="101510"/>
    <lineage>
        <taxon>Bacteria</taxon>
        <taxon>Bacillati</taxon>
        <taxon>Actinomycetota</taxon>
        <taxon>Actinomycetes</taxon>
        <taxon>Mycobacteriales</taxon>
        <taxon>Nocardiaceae</taxon>
        <taxon>Rhodococcus</taxon>
    </lineage>
</organism>
<feature type="region of interest" description="Disordered" evidence="1">
    <location>
        <begin position="47"/>
        <end position="70"/>
    </location>
</feature>
<accession>Q0S114</accession>
<dbReference type="KEGG" id="rha:RHA1_ro07006"/>
<dbReference type="Proteomes" id="UP000008710">
    <property type="component" value="Chromosome"/>
</dbReference>
<sequence length="113" mass="13065">MSAHFPEMHLLKPKLPHRCSFGGPGELVECSNKAFWSTVQNKLSRNCPKGETFGSTRTDRPNRRGTKRETTTFNGKVTRDGFCRNRLQFGFRRIPQIPERRARDRSGRRLTTT</sequence>
<gene>
    <name evidence="2" type="ordered locus">RHA1_ro07006</name>
</gene>
<dbReference type="AlphaFoldDB" id="Q0S114"/>
<name>Q0S114_RHOJR</name>
<reference evidence="3" key="1">
    <citation type="journal article" date="2006" name="Proc. Natl. Acad. Sci. U.S.A.">
        <title>The complete genome of Rhodococcus sp. RHA1 provides insights into a catabolic powerhouse.</title>
        <authorList>
            <person name="McLeod M.P."/>
            <person name="Warren R.L."/>
            <person name="Hsiao W.W.L."/>
            <person name="Araki N."/>
            <person name="Myhre M."/>
            <person name="Fernandes C."/>
            <person name="Miyazawa D."/>
            <person name="Wong W."/>
            <person name="Lillquist A.L."/>
            <person name="Wang D."/>
            <person name="Dosanjh M."/>
            <person name="Hara H."/>
            <person name="Petrescu A."/>
            <person name="Morin R.D."/>
            <person name="Yang G."/>
            <person name="Stott J.M."/>
            <person name="Schein J.E."/>
            <person name="Shin H."/>
            <person name="Smailus D."/>
            <person name="Siddiqui A.S."/>
            <person name="Marra M.A."/>
            <person name="Jones S.J.M."/>
            <person name="Holt R."/>
            <person name="Brinkman F.S.L."/>
            <person name="Miyauchi K."/>
            <person name="Fukuda M."/>
            <person name="Davies J.E."/>
            <person name="Mohn W.W."/>
            <person name="Eltis L.D."/>
        </authorList>
    </citation>
    <scope>NUCLEOTIDE SEQUENCE [LARGE SCALE GENOMIC DNA]</scope>
    <source>
        <strain evidence="3">RHA1</strain>
    </source>
</reference>
<dbReference type="HOGENOM" id="CLU_2131576_0_0_11"/>
<evidence type="ECO:0000313" key="2">
    <source>
        <dbReference type="EMBL" id="ABG98772.1"/>
    </source>
</evidence>
<evidence type="ECO:0000313" key="3">
    <source>
        <dbReference type="Proteomes" id="UP000008710"/>
    </source>
</evidence>
<feature type="region of interest" description="Disordered" evidence="1">
    <location>
        <begin position="94"/>
        <end position="113"/>
    </location>
</feature>
<feature type="compositionally biased region" description="Basic and acidic residues" evidence="1">
    <location>
        <begin position="98"/>
        <end position="107"/>
    </location>
</feature>